<dbReference type="InterPro" id="IPR000868">
    <property type="entry name" value="Isochorismatase-like_dom"/>
</dbReference>
<dbReference type="Proteomes" id="UP000266376">
    <property type="component" value="Unassembled WGS sequence"/>
</dbReference>
<evidence type="ECO:0000313" key="18">
    <source>
        <dbReference type="Proteomes" id="UP000580130"/>
    </source>
</evidence>
<evidence type="ECO:0000313" key="15">
    <source>
        <dbReference type="Proteomes" id="UP000266376"/>
    </source>
</evidence>
<dbReference type="PANTHER" id="PTHR11080:SF2">
    <property type="entry name" value="LD05707P"/>
    <property type="match status" value="1"/>
</dbReference>
<dbReference type="Gene3D" id="3.40.50.850">
    <property type="entry name" value="Isochorismatase-like"/>
    <property type="match status" value="1"/>
</dbReference>
<dbReference type="EMBL" id="QSHK01000001">
    <property type="protein sequence ID" value="RHC10889.1"/>
    <property type="molecule type" value="Genomic_DNA"/>
</dbReference>
<keyword evidence="3" id="KW-0479">Metal-binding</keyword>
<reference evidence="9 18" key="2">
    <citation type="submission" date="2020-04" db="EMBL/GenBank/DDBJ databases">
        <authorList>
            <person name="Hitch T.C.A."/>
            <person name="Wylensek D."/>
            <person name="Clavel T."/>
        </authorList>
    </citation>
    <scope>NUCLEOTIDE SEQUENCE [LARGE SCALE GENOMIC DNA]</scope>
    <source>
        <strain evidence="9 18">BSM-383-APC-5F</strain>
    </source>
</reference>
<evidence type="ECO:0000313" key="12">
    <source>
        <dbReference type="EMBL" id="RHC10889.1"/>
    </source>
</evidence>
<keyword evidence="14" id="KW-1185">Reference proteome</keyword>
<evidence type="ECO:0000256" key="1">
    <source>
        <dbReference type="ARBA" id="ARBA00006336"/>
    </source>
</evidence>
<evidence type="ECO:0000313" key="13">
    <source>
        <dbReference type="EMBL" id="RHL90680.1"/>
    </source>
</evidence>
<dbReference type="Proteomes" id="UP000261055">
    <property type="component" value="Unassembled WGS sequence"/>
</dbReference>
<dbReference type="PANTHER" id="PTHR11080">
    <property type="entry name" value="PYRAZINAMIDASE/NICOTINAMIDASE"/>
    <property type="match status" value="1"/>
</dbReference>
<evidence type="ECO:0000256" key="4">
    <source>
        <dbReference type="ARBA" id="ARBA00022801"/>
    </source>
</evidence>
<dbReference type="EMBL" id="JABAFX010000007">
    <property type="protein sequence ID" value="NME56667.1"/>
    <property type="molecule type" value="Genomic_DNA"/>
</dbReference>
<comment type="similarity">
    <text evidence="1">Belongs to the isochorismatase family.</text>
</comment>
<dbReference type="GO" id="GO:0046872">
    <property type="term" value="F:metal ion binding"/>
    <property type="evidence" value="ECO:0007669"/>
    <property type="project" value="UniProtKB-KW"/>
</dbReference>
<accession>A0A395XHM6</accession>
<reference evidence="14 15" key="1">
    <citation type="submission" date="2018-08" db="EMBL/GenBank/DDBJ databases">
        <title>A genome reference for cultivated species of the human gut microbiota.</title>
        <authorList>
            <person name="Zou Y."/>
            <person name="Xue W."/>
            <person name="Luo G."/>
        </authorList>
    </citation>
    <scope>NUCLEOTIDE SEQUENCE [LARGE SCALE GENOMIC DNA]</scope>
    <source>
        <strain evidence="11 15">AF12-11</strain>
        <strain evidence="13 16">AF36-1BH</strain>
        <strain evidence="12 17">AM37-5</strain>
        <strain evidence="10 14">OM02-12</strain>
    </source>
</reference>
<evidence type="ECO:0000313" key="10">
    <source>
        <dbReference type="EMBL" id="RGO52128.1"/>
    </source>
</evidence>
<evidence type="ECO:0000313" key="11">
    <source>
        <dbReference type="EMBL" id="RGW49530.1"/>
    </source>
</evidence>
<evidence type="ECO:0000256" key="2">
    <source>
        <dbReference type="ARBA" id="ARBA00022642"/>
    </source>
</evidence>
<keyword evidence="4 11" id="KW-0378">Hydrolase</keyword>
<evidence type="ECO:0000313" key="16">
    <source>
        <dbReference type="Proteomes" id="UP000283325"/>
    </source>
</evidence>
<comment type="pathway">
    <text evidence="5">Cofactor biosynthesis; nicotinate biosynthesis; nicotinate from nicotinamide: step 1/1.</text>
</comment>
<evidence type="ECO:0000256" key="5">
    <source>
        <dbReference type="ARBA" id="ARBA00037900"/>
    </source>
</evidence>
<gene>
    <name evidence="12" type="ORF">DW860_02295</name>
    <name evidence="11" type="ORF">DWV67_14080</name>
    <name evidence="13" type="ORF">DWZ98_00730</name>
    <name evidence="10" type="ORF">DXB12_05935</name>
    <name evidence="9" type="ORF">HF855_04295</name>
</gene>
<dbReference type="AlphaFoldDB" id="A0A395XHM6"/>
<keyword evidence="2" id="KW-0662">Pyridine nucleotide biosynthesis</keyword>
<evidence type="ECO:0000256" key="7">
    <source>
        <dbReference type="ARBA" id="ARBA00043224"/>
    </source>
</evidence>
<evidence type="ECO:0000313" key="17">
    <source>
        <dbReference type="Proteomes" id="UP000284742"/>
    </source>
</evidence>
<proteinExistence type="inferred from homology"/>
<dbReference type="EMBL" id="QRPD01000001">
    <property type="protein sequence ID" value="RHL90680.1"/>
    <property type="molecule type" value="Genomic_DNA"/>
</dbReference>
<dbReference type="InterPro" id="IPR052347">
    <property type="entry name" value="Isochorismatase_Nicotinamidase"/>
</dbReference>
<name>A0A395XHM6_9FIRM</name>
<evidence type="ECO:0000313" key="14">
    <source>
        <dbReference type="Proteomes" id="UP000261055"/>
    </source>
</evidence>
<protein>
    <recommendedName>
        <fullName evidence="6">nicotinamidase</fullName>
        <ecNumber evidence="6">3.5.1.19</ecNumber>
    </recommendedName>
    <alternativeName>
        <fullName evidence="7">Nicotinamide deamidase</fullName>
    </alternativeName>
</protein>
<dbReference type="Proteomes" id="UP000284742">
    <property type="component" value="Unassembled WGS sequence"/>
</dbReference>
<evidence type="ECO:0000256" key="3">
    <source>
        <dbReference type="ARBA" id="ARBA00022723"/>
    </source>
</evidence>
<dbReference type="EC" id="3.5.1.19" evidence="6"/>
<dbReference type="InterPro" id="IPR036380">
    <property type="entry name" value="Isochorismatase-like_sf"/>
</dbReference>
<feature type="domain" description="Isochorismatase-like" evidence="8">
    <location>
        <begin position="3"/>
        <end position="172"/>
    </location>
</feature>
<evidence type="ECO:0000313" key="9">
    <source>
        <dbReference type="EMBL" id="NME56667.1"/>
    </source>
</evidence>
<dbReference type="GeneID" id="92864163"/>
<dbReference type="Proteomes" id="UP000283325">
    <property type="component" value="Unassembled WGS sequence"/>
</dbReference>
<dbReference type="EMBL" id="QSAJ01000046">
    <property type="protein sequence ID" value="RGW49530.1"/>
    <property type="molecule type" value="Genomic_DNA"/>
</dbReference>
<evidence type="ECO:0000259" key="8">
    <source>
        <dbReference type="Pfam" id="PF00857"/>
    </source>
</evidence>
<dbReference type="SUPFAM" id="SSF52499">
    <property type="entry name" value="Isochorismatase-like hydrolases"/>
    <property type="match status" value="1"/>
</dbReference>
<comment type="caution">
    <text evidence="11">The sequence shown here is derived from an EMBL/GenBank/DDBJ whole genome shotgun (WGS) entry which is preliminary data.</text>
</comment>
<dbReference type="CDD" id="cd00431">
    <property type="entry name" value="cysteine_hydrolases"/>
    <property type="match status" value="1"/>
</dbReference>
<organism evidence="11 15">
    <name type="scientific">Dorea formicigenerans</name>
    <dbReference type="NCBI Taxonomy" id="39486"/>
    <lineage>
        <taxon>Bacteria</taxon>
        <taxon>Bacillati</taxon>
        <taxon>Bacillota</taxon>
        <taxon>Clostridia</taxon>
        <taxon>Lachnospirales</taxon>
        <taxon>Lachnospiraceae</taxon>
        <taxon>Dorea</taxon>
    </lineage>
</organism>
<dbReference type="RefSeq" id="WP_005333050.1">
    <property type="nucleotide sequence ID" value="NZ_AP031430.1"/>
</dbReference>
<dbReference type="Pfam" id="PF00857">
    <property type="entry name" value="Isochorismatase"/>
    <property type="match status" value="1"/>
</dbReference>
<evidence type="ECO:0000256" key="6">
    <source>
        <dbReference type="ARBA" id="ARBA00039017"/>
    </source>
</evidence>
<sequence>MKILVVIDMQNDFIDGALGTKEAQAIVPKVAEKIKNFDGKVFYTRDTHDEKYLETQEGKNLLVKHCIRGTDGWKLTPEIDVLCEGDILNKSSFGSIELGFKLNDYRSNLRVIKNERVESITLIGVCTDICVISNAMILKAFFPDKPIIVDAACCAGSTPEGHKNALAVMKTCQIQIENEE</sequence>
<dbReference type="Proteomes" id="UP000580130">
    <property type="component" value="Unassembled WGS sequence"/>
</dbReference>
<dbReference type="EMBL" id="QSVQ01000005">
    <property type="protein sequence ID" value="RGO52128.1"/>
    <property type="molecule type" value="Genomic_DNA"/>
</dbReference>
<dbReference type="GO" id="GO:0019363">
    <property type="term" value="P:pyridine nucleotide biosynthetic process"/>
    <property type="evidence" value="ECO:0007669"/>
    <property type="project" value="UniProtKB-KW"/>
</dbReference>
<dbReference type="GO" id="GO:0008936">
    <property type="term" value="F:nicotinamidase activity"/>
    <property type="evidence" value="ECO:0007669"/>
    <property type="project" value="UniProtKB-EC"/>
</dbReference>